<protein>
    <submittedName>
        <fullName evidence="2">Uncharacterized protein</fullName>
    </submittedName>
</protein>
<keyword evidence="3" id="KW-1185">Reference proteome</keyword>
<reference evidence="2 3" key="1">
    <citation type="journal article" date="2019" name="Commun. Biol.">
        <title>The bagworm genome reveals a unique fibroin gene that provides high tensile strength.</title>
        <authorList>
            <person name="Kono N."/>
            <person name="Nakamura H."/>
            <person name="Ohtoshi R."/>
            <person name="Tomita M."/>
            <person name="Numata K."/>
            <person name="Arakawa K."/>
        </authorList>
    </citation>
    <scope>NUCLEOTIDE SEQUENCE [LARGE SCALE GENOMIC DNA]</scope>
</reference>
<evidence type="ECO:0000256" key="1">
    <source>
        <dbReference type="SAM" id="MobiDB-lite"/>
    </source>
</evidence>
<dbReference type="AlphaFoldDB" id="A0A4C1TLP0"/>
<evidence type="ECO:0000313" key="2">
    <source>
        <dbReference type="EMBL" id="GBP14984.1"/>
    </source>
</evidence>
<comment type="caution">
    <text evidence="2">The sequence shown here is derived from an EMBL/GenBank/DDBJ whole genome shotgun (WGS) entry which is preliminary data.</text>
</comment>
<proteinExistence type="predicted"/>
<name>A0A4C1TLP0_EUMVA</name>
<feature type="region of interest" description="Disordered" evidence="1">
    <location>
        <begin position="1"/>
        <end position="49"/>
    </location>
</feature>
<sequence>MKQNRTSVIKSEVASKRRRTSTDDLEVVPRHATTSRHATSPVTPNTGLAKRSTWSPIYNMVLYYRVQHIGLRRSPLLISSK</sequence>
<dbReference type="Proteomes" id="UP000299102">
    <property type="component" value="Unassembled WGS sequence"/>
</dbReference>
<feature type="compositionally biased region" description="Polar residues" evidence="1">
    <location>
        <begin position="35"/>
        <end position="49"/>
    </location>
</feature>
<accession>A0A4C1TLP0</accession>
<evidence type="ECO:0000313" key="3">
    <source>
        <dbReference type="Proteomes" id="UP000299102"/>
    </source>
</evidence>
<organism evidence="2 3">
    <name type="scientific">Eumeta variegata</name>
    <name type="common">Bagworm moth</name>
    <name type="synonym">Eumeta japonica</name>
    <dbReference type="NCBI Taxonomy" id="151549"/>
    <lineage>
        <taxon>Eukaryota</taxon>
        <taxon>Metazoa</taxon>
        <taxon>Ecdysozoa</taxon>
        <taxon>Arthropoda</taxon>
        <taxon>Hexapoda</taxon>
        <taxon>Insecta</taxon>
        <taxon>Pterygota</taxon>
        <taxon>Neoptera</taxon>
        <taxon>Endopterygota</taxon>
        <taxon>Lepidoptera</taxon>
        <taxon>Glossata</taxon>
        <taxon>Ditrysia</taxon>
        <taxon>Tineoidea</taxon>
        <taxon>Psychidae</taxon>
        <taxon>Oiketicinae</taxon>
        <taxon>Eumeta</taxon>
    </lineage>
</organism>
<dbReference type="EMBL" id="BGZK01000068">
    <property type="protein sequence ID" value="GBP14984.1"/>
    <property type="molecule type" value="Genomic_DNA"/>
</dbReference>
<gene>
    <name evidence="2" type="ORF">EVAR_6632_1</name>
</gene>